<feature type="region of interest" description="Disordered" evidence="1">
    <location>
        <begin position="95"/>
        <end position="159"/>
    </location>
</feature>
<keyword evidence="4" id="KW-1185">Reference proteome</keyword>
<dbReference type="InParanoid" id="A0A7L4YQI1"/>
<evidence type="ECO:0000256" key="1">
    <source>
        <dbReference type="SAM" id="MobiDB-lite"/>
    </source>
</evidence>
<evidence type="ECO:0000313" key="3">
    <source>
        <dbReference type="EMBL" id="QHC01416.1"/>
    </source>
</evidence>
<keyword evidence="2" id="KW-0812">Transmembrane</keyword>
<dbReference type="Proteomes" id="UP000463857">
    <property type="component" value="Chromosome"/>
</dbReference>
<keyword evidence="2" id="KW-1133">Transmembrane helix</keyword>
<name>A0A7L4YQI1_9ACTN</name>
<proteinExistence type="predicted"/>
<organism evidence="3 4">
    <name type="scientific">Epidermidibacterium keratini</name>
    <dbReference type="NCBI Taxonomy" id="1891644"/>
    <lineage>
        <taxon>Bacteria</taxon>
        <taxon>Bacillati</taxon>
        <taxon>Actinomycetota</taxon>
        <taxon>Actinomycetes</taxon>
        <taxon>Sporichthyales</taxon>
        <taxon>Sporichthyaceae</taxon>
        <taxon>Epidermidibacterium</taxon>
    </lineage>
</organism>
<protein>
    <recommendedName>
        <fullName evidence="5">SH3 domain-containing protein</fullName>
    </recommendedName>
</protein>
<dbReference type="OrthoDB" id="3173508at2"/>
<gene>
    <name evidence="3" type="ORF">EK0264_14705</name>
</gene>
<keyword evidence="2" id="KW-0472">Membrane</keyword>
<evidence type="ECO:0008006" key="5">
    <source>
        <dbReference type="Google" id="ProtNLM"/>
    </source>
</evidence>
<dbReference type="Gene3D" id="2.30.30.40">
    <property type="entry name" value="SH3 Domains"/>
    <property type="match status" value="1"/>
</dbReference>
<dbReference type="KEGG" id="eke:EK0264_14705"/>
<feature type="compositionally biased region" description="Low complexity" evidence="1">
    <location>
        <begin position="101"/>
        <end position="138"/>
    </location>
</feature>
<feature type="transmembrane region" description="Helical" evidence="2">
    <location>
        <begin position="54"/>
        <end position="85"/>
    </location>
</feature>
<dbReference type="EMBL" id="CP047156">
    <property type="protein sequence ID" value="QHC01416.1"/>
    <property type="molecule type" value="Genomic_DNA"/>
</dbReference>
<evidence type="ECO:0000313" key="4">
    <source>
        <dbReference type="Proteomes" id="UP000463857"/>
    </source>
</evidence>
<evidence type="ECO:0000256" key="2">
    <source>
        <dbReference type="SAM" id="Phobius"/>
    </source>
</evidence>
<reference evidence="3 4" key="1">
    <citation type="journal article" date="2018" name="Int. J. Syst. Evol. Microbiol.">
        <title>Epidermidibacterium keratini gen. nov., sp. nov., a member of the family Sporichthyaceae, isolated from keratin epidermis.</title>
        <authorList>
            <person name="Lee D.G."/>
            <person name="Trujillo M.E."/>
            <person name="Kang S."/>
            <person name="Nam J.J."/>
            <person name="Kim Y.J."/>
        </authorList>
    </citation>
    <scope>NUCLEOTIDE SEQUENCE [LARGE SCALE GENOMIC DNA]</scope>
    <source>
        <strain evidence="3 4">EPI-7</strain>
    </source>
</reference>
<accession>A0A7L4YQI1</accession>
<dbReference type="AlphaFoldDB" id="A0A7L4YQI1"/>
<sequence>MYPDGHYPLPPPPQPRVPSPRPTFWFSTLFSLFGLIPASRDAKAAEEQGQPTGPYWVAFVGGVLANALLVVGIFAFFYLGVFGAWSDNDNAKTDTEVAADASESSSSPPATTSAAPSYESASPPTATTAQSPTYSPPAGGAPTSTGQYGEPEPAEQTYSATEGQVISLVTVGDAHLRALPDKNSASLLVIPTGASLTGLDIGGWIKVSYQGQTGYVSLAAARGEFAEPTSGGGGDAGTFVDVVISYPAFVGSAYTTTELESYGMSACDSLINGGTYEETAASLTTTTPLTYDQALAVAQVADVYLC</sequence>
<dbReference type="RefSeq" id="WP_159546551.1">
    <property type="nucleotide sequence ID" value="NZ_CP047156.1"/>
</dbReference>